<name>A0ABY3VSW2_9MYCO</name>
<feature type="compositionally biased region" description="Basic and acidic residues" evidence="3">
    <location>
        <begin position="10"/>
        <end position="24"/>
    </location>
</feature>
<proteinExistence type="inferred from homology"/>
<reference evidence="4" key="1">
    <citation type="submission" date="2022-08" db="EMBL/GenBank/DDBJ databases">
        <title>Whole genome sequencing of non-tuberculosis mycobacteria type-strains.</title>
        <authorList>
            <person name="Igarashi Y."/>
            <person name="Osugi A."/>
            <person name="Mitarai S."/>
        </authorList>
    </citation>
    <scope>NUCLEOTIDE SEQUENCE</scope>
    <source>
        <strain evidence="4">DSM 45127</strain>
    </source>
</reference>
<evidence type="ECO:0000256" key="3">
    <source>
        <dbReference type="SAM" id="MobiDB-lite"/>
    </source>
</evidence>
<keyword evidence="5" id="KW-1185">Reference proteome</keyword>
<dbReference type="RefSeq" id="WP_240264241.1">
    <property type="nucleotide sequence ID" value="NZ_CP092488.2"/>
</dbReference>
<evidence type="ECO:0000313" key="4">
    <source>
        <dbReference type="EMBL" id="UMB72539.1"/>
    </source>
</evidence>
<evidence type="ECO:0000256" key="2">
    <source>
        <dbReference type="HAMAP-Rule" id="MF_00630"/>
    </source>
</evidence>
<dbReference type="NCBIfam" id="NF002871">
    <property type="entry name" value="PRK03195.1"/>
    <property type="match status" value="1"/>
</dbReference>
<dbReference type="PANTHER" id="PTHR36456">
    <property type="entry name" value="UPF0232 PROTEIN SCO3875"/>
    <property type="match status" value="1"/>
</dbReference>
<comment type="similarity">
    <text evidence="1 2">Belongs to the UPF0232 family.</text>
</comment>
<gene>
    <name evidence="4" type="ORF">MKK62_00020</name>
</gene>
<evidence type="ECO:0000313" key="5">
    <source>
        <dbReference type="Proteomes" id="UP001055336"/>
    </source>
</evidence>
<protein>
    <recommendedName>
        <fullName evidence="2">UPF0232 protein MKK62_00020</fullName>
    </recommendedName>
</protein>
<accession>A0ABY3VSW2</accession>
<dbReference type="Pfam" id="PF05258">
    <property type="entry name" value="DciA"/>
    <property type="match status" value="1"/>
</dbReference>
<sequence>MDLVRRVLEEARGAARTQGKDVGRGRRLPPTRRVAGASRRRWSGPGPDARDPQPLASATRDLAKKQGWSSRVAEGAVFGQWSTVVGADIAEHATPTALHDGVLSVSAESTAWATQLRLIQAQVLAKIAAEVGDGVVSSLRITGPTAPSWRKGRLHIAGRGPRDTYG</sequence>
<dbReference type="InterPro" id="IPR023007">
    <property type="entry name" value="UPF0232_actinobac"/>
</dbReference>
<dbReference type="PANTHER" id="PTHR36456:SF1">
    <property type="entry name" value="UPF0232 PROTEIN SCO3875"/>
    <property type="match status" value="1"/>
</dbReference>
<evidence type="ECO:0000256" key="1">
    <source>
        <dbReference type="ARBA" id="ARBA00006200"/>
    </source>
</evidence>
<dbReference type="Proteomes" id="UP001055336">
    <property type="component" value="Chromosome"/>
</dbReference>
<dbReference type="EMBL" id="CP092488">
    <property type="protein sequence ID" value="UMB72539.1"/>
    <property type="molecule type" value="Genomic_DNA"/>
</dbReference>
<dbReference type="HAMAP" id="MF_00630">
    <property type="entry name" value="UPF0232"/>
    <property type="match status" value="1"/>
</dbReference>
<dbReference type="InterPro" id="IPR007922">
    <property type="entry name" value="DciA-like"/>
</dbReference>
<organism evidence="4 5">
    <name type="scientific">Mycobacterium paraterrae</name>
    <dbReference type="NCBI Taxonomy" id="577492"/>
    <lineage>
        <taxon>Bacteria</taxon>
        <taxon>Bacillati</taxon>
        <taxon>Actinomycetota</taxon>
        <taxon>Actinomycetes</taxon>
        <taxon>Mycobacteriales</taxon>
        <taxon>Mycobacteriaceae</taxon>
        <taxon>Mycobacterium</taxon>
    </lineage>
</organism>
<feature type="region of interest" description="Disordered" evidence="3">
    <location>
        <begin position="10"/>
        <end position="55"/>
    </location>
</feature>